<evidence type="ECO:0000313" key="4">
    <source>
        <dbReference type="Proteomes" id="UP000320811"/>
    </source>
</evidence>
<keyword evidence="1" id="KW-0732">Signal</keyword>
<dbReference type="PANTHER" id="PTHR39201:SF1">
    <property type="entry name" value="FLAVODOXIN-LIKE DOMAIN-CONTAINING PROTEIN"/>
    <property type="match status" value="1"/>
</dbReference>
<dbReference type="PROSITE" id="PS51257">
    <property type="entry name" value="PROKAR_LIPOPROTEIN"/>
    <property type="match status" value="1"/>
</dbReference>
<evidence type="ECO:0000313" key="3">
    <source>
        <dbReference type="EMBL" id="TWF40375.1"/>
    </source>
</evidence>
<reference evidence="3 4" key="1">
    <citation type="submission" date="2019-06" db="EMBL/GenBank/DDBJ databases">
        <title>Sorghum-associated microbial communities from plants grown in Nebraska, USA.</title>
        <authorList>
            <person name="Schachtman D."/>
        </authorList>
    </citation>
    <scope>NUCLEOTIDE SEQUENCE [LARGE SCALE GENOMIC DNA]</scope>
    <source>
        <strain evidence="3 4">1209</strain>
    </source>
</reference>
<proteinExistence type="predicted"/>
<dbReference type="PROSITE" id="PS50902">
    <property type="entry name" value="FLAVODOXIN_LIKE"/>
    <property type="match status" value="1"/>
</dbReference>
<feature type="domain" description="Flavodoxin-like" evidence="2">
    <location>
        <begin position="33"/>
        <end position="199"/>
    </location>
</feature>
<organism evidence="3 4">
    <name type="scientific">Chitinophaga polysaccharea</name>
    <dbReference type="NCBI Taxonomy" id="1293035"/>
    <lineage>
        <taxon>Bacteria</taxon>
        <taxon>Pseudomonadati</taxon>
        <taxon>Bacteroidota</taxon>
        <taxon>Chitinophagia</taxon>
        <taxon>Chitinophagales</taxon>
        <taxon>Chitinophagaceae</taxon>
        <taxon>Chitinophaga</taxon>
    </lineage>
</organism>
<feature type="chain" id="PRO_5021751808" evidence="1">
    <location>
        <begin position="25"/>
        <end position="202"/>
    </location>
</feature>
<dbReference type="Proteomes" id="UP000320811">
    <property type="component" value="Unassembled WGS sequence"/>
</dbReference>
<dbReference type="OrthoDB" id="9806505at2"/>
<evidence type="ECO:0000256" key="1">
    <source>
        <dbReference type="SAM" id="SignalP"/>
    </source>
</evidence>
<keyword evidence="4" id="KW-1185">Reference proteome</keyword>
<dbReference type="InterPro" id="IPR029039">
    <property type="entry name" value="Flavoprotein-like_sf"/>
</dbReference>
<accession>A0A561PQG7</accession>
<name>A0A561PQG7_9BACT</name>
<dbReference type="InterPro" id="IPR008254">
    <property type="entry name" value="Flavodoxin/NO_synth"/>
</dbReference>
<evidence type="ECO:0000259" key="2">
    <source>
        <dbReference type="PROSITE" id="PS50902"/>
    </source>
</evidence>
<dbReference type="AlphaFoldDB" id="A0A561PQG7"/>
<gene>
    <name evidence="3" type="ORF">FHW36_10457</name>
</gene>
<protein>
    <submittedName>
        <fullName evidence="3">Flavodoxin</fullName>
    </submittedName>
</protein>
<dbReference type="RefSeq" id="WP_145670381.1">
    <property type="nucleotide sequence ID" value="NZ_VIWO01000004.1"/>
</dbReference>
<sequence length="202" mass="22363">MKTILANLLLTAMFVPFLSGCAKAQPIATDQKILIVYLSRTNNTKAIAGIIHKYMGGNLVPVELVNPYPANYQATVQQVAAENEKGYLPALKTKIDSMEKYDIVFIGFPTWGMQLPPPMKSFLHQYNFRGKTIIPFNTNGGYGIGSSFDTVKQLCPDSKVLEGFSIRGGSERDGKMLAIKDKEAAEADSKVREWLRSINLLK</sequence>
<feature type="signal peptide" evidence="1">
    <location>
        <begin position="1"/>
        <end position="24"/>
    </location>
</feature>
<comment type="caution">
    <text evidence="3">The sequence shown here is derived from an EMBL/GenBank/DDBJ whole genome shotgun (WGS) entry which is preliminary data.</text>
</comment>
<dbReference type="Gene3D" id="3.40.50.360">
    <property type="match status" value="1"/>
</dbReference>
<dbReference type="SUPFAM" id="SSF52218">
    <property type="entry name" value="Flavoproteins"/>
    <property type="match status" value="1"/>
</dbReference>
<dbReference type="Pfam" id="PF12682">
    <property type="entry name" value="Flavodoxin_4"/>
    <property type="match status" value="1"/>
</dbReference>
<dbReference type="GO" id="GO:0010181">
    <property type="term" value="F:FMN binding"/>
    <property type="evidence" value="ECO:0007669"/>
    <property type="project" value="InterPro"/>
</dbReference>
<dbReference type="PANTHER" id="PTHR39201">
    <property type="entry name" value="EXPORTED PROTEIN-RELATED"/>
    <property type="match status" value="1"/>
</dbReference>
<dbReference type="EMBL" id="VIWO01000004">
    <property type="protein sequence ID" value="TWF40375.1"/>
    <property type="molecule type" value="Genomic_DNA"/>
</dbReference>